<sequence>MELHVRCSRARALWRLSIALLAASLYGAAGAHAATSRASNSRSSVSNPQPKLTDDDFVVAISTASSRLVLAQGTRAWREGMRTLIMTSNETEVPHLNKVYAKYQERYEYFPDENEPDPKKWHAKFPGDFRAAVAPFAAHRHYGDGYKWMLYGDDDTVFFLPGVRRMLAQFDPELPLALSDNLWHDSRHPRLEAFRCLPCGFDTSKLPAAQLRTNNSYVPRAACPHCTREQACPPGRPDCAITGAHGGAGMIFSVGLLRQAALSYDNALACMRSIFGCSGGDGLVSQCLWRAGYGFTDPGHSLLHEEPYRHVLFDNMDGRWFLKDPIGQLVVGNCDEQCQKGLKHAVSYHVRGKSYPSFPKAAAFMYGVVEAHGAALDFIDLSADTAGRAGRHVGHRVLPARHAADPHTQQIQAELAGAGVSGPAARKVEDAGEDKGAEKKGKAGEEEKRLRKKQQRHH</sequence>
<dbReference type="EMBL" id="CM008964">
    <property type="protein sequence ID" value="PNW84624.1"/>
    <property type="molecule type" value="Genomic_DNA"/>
</dbReference>
<dbReference type="PaxDb" id="3055-EDP01330"/>
<evidence type="ECO:0000256" key="7">
    <source>
        <dbReference type="SAM" id="MobiDB-lite"/>
    </source>
</evidence>
<accession>A0A2K3DVS3</accession>
<dbReference type="AlphaFoldDB" id="A0A2K3DVS3"/>
<dbReference type="Gene3D" id="3.90.550.50">
    <property type="match status" value="1"/>
</dbReference>
<organism evidence="9 10">
    <name type="scientific">Chlamydomonas reinhardtii</name>
    <name type="common">Chlamydomonas smithii</name>
    <dbReference type="NCBI Taxonomy" id="3055"/>
    <lineage>
        <taxon>Eukaryota</taxon>
        <taxon>Viridiplantae</taxon>
        <taxon>Chlorophyta</taxon>
        <taxon>core chlorophytes</taxon>
        <taxon>Chlorophyceae</taxon>
        <taxon>CS clade</taxon>
        <taxon>Chlamydomonadales</taxon>
        <taxon>Chlamydomonadaceae</taxon>
        <taxon>Chlamydomonas</taxon>
    </lineage>
</organism>
<gene>
    <name evidence="9" type="ORF">CHLRE_03g151800v5</name>
</gene>
<dbReference type="PANTHER" id="PTHR23033:SF50">
    <property type="entry name" value="HEXOSYLTRANSFERASE"/>
    <property type="match status" value="1"/>
</dbReference>
<evidence type="ECO:0000256" key="4">
    <source>
        <dbReference type="ARBA" id="ARBA00022968"/>
    </source>
</evidence>
<evidence type="ECO:0000256" key="5">
    <source>
        <dbReference type="ARBA" id="ARBA00022989"/>
    </source>
</evidence>
<protein>
    <submittedName>
        <fullName evidence="9">Uncharacterized protein</fullName>
    </submittedName>
</protein>
<dbReference type="InterPro" id="IPR026050">
    <property type="entry name" value="C1GALT1/C1GALT1_chp1"/>
</dbReference>
<evidence type="ECO:0000256" key="3">
    <source>
        <dbReference type="ARBA" id="ARBA00022692"/>
    </source>
</evidence>
<evidence type="ECO:0000313" key="9">
    <source>
        <dbReference type="EMBL" id="PNW84624.1"/>
    </source>
</evidence>
<feature type="compositionally biased region" description="Basic and acidic residues" evidence="7">
    <location>
        <begin position="426"/>
        <end position="449"/>
    </location>
</feature>
<dbReference type="Gramene" id="PNW84624">
    <property type="protein sequence ID" value="PNW84624"/>
    <property type="gene ID" value="CHLRE_03g151800v5"/>
</dbReference>
<dbReference type="Proteomes" id="UP000006906">
    <property type="component" value="Chromosome 3"/>
</dbReference>
<keyword evidence="10" id="KW-1185">Reference proteome</keyword>
<dbReference type="PANTHER" id="PTHR23033">
    <property type="entry name" value="BETA1,3-GALACTOSYLTRANSFERASE"/>
    <property type="match status" value="1"/>
</dbReference>
<feature type="chain" id="PRO_5014449337" evidence="8">
    <location>
        <begin position="34"/>
        <end position="458"/>
    </location>
</feature>
<comment type="subcellular location">
    <subcellularLocation>
        <location evidence="1">Membrane</location>
        <topology evidence="1">Single-pass type II membrane protein</topology>
    </subcellularLocation>
</comment>
<comment type="similarity">
    <text evidence="2">Belongs to the glycosyltransferase 31 family. Beta3-Gal-T subfamily.</text>
</comment>
<dbReference type="KEGG" id="cre:CHLRE_03g151800v5"/>
<keyword evidence="4" id="KW-0735">Signal-anchor</keyword>
<dbReference type="OMA" id="MRTLIMT"/>
<keyword evidence="6" id="KW-0472">Membrane</keyword>
<dbReference type="GO" id="GO:0016020">
    <property type="term" value="C:membrane"/>
    <property type="evidence" value="ECO:0007669"/>
    <property type="project" value="UniProtKB-SubCell"/>
</dbReference>
<proteinExistence type="inferred from homology"/>
<evidence type="ECO:0000256" key="2">
    <source>
        <dbReference type="ARBA" id="ARBA00006462"/>
    </source>
</evidence>
<keyword evidence="8" id="KW-0732">Signal</keyword>
<dbReference type="GeneID" id="5721121"/>
<dbReference type="InParanoid" id="A0A2K3DVS3"/>
<evidence type="ECO:0000256" key="6">
    <source>
        <dbReference type="ARBA" id="ARBA00023136"/>
    </source>
</evidence>
<dbReference type="OrthoDB" id="421979at2759"/>
<feature type="region of interest" description="Disordered" evidence="7">
    <location>
        <begin position="415"/>
        <end position="458"/>
    </location>
</feature>
<evidence type="ECO:0000256" key="1">
    <source>
        <dbReference type="ARBA" id="ARBA00004606"/>
    </source>
</evidence>
<evidence type="ECO:0000256" key="8">
    <source>
        <dbReference type="SAM" id="SignalP"/>
    </source>
</evidence>
<evidence type="ECO:0000313" key="10">
    <source>
        <dbReference type="Proteomes" id="UP000006906"/>
    </source>
</evidence>
<dbReference type="ExpressionAtlas" id="A0A2K3DVS3">
    <property type="expression patterns" value="baseline and differential"/>
</dbReference>
<name>A0A2K3DVS3_CHLRE</name>
<keyword evidence="5" id="KW-1133">Transmembrane helix</keyword>
<feature type="signal peptide" evidence="8">
    <location>
        <begin position="1"/>
        <end position="33"/>
    </location>
</feature>
<reference evidence="9 10" key="1">
    <citation type="journal article" date="2007" name="Science">
        <title>The Chlamydomonas genome reveals the evolution of key animal and plant functions.</title>
        <authorList>
            <person name="Merchant S.S."/>
            <person name="Prochnik S.E."/>
            <person name="Vallon O."/>
            <person name="Harris E.H."/>
            <person name="Karpowicz S.J."/>
            <person name="Witman G.B."/>
            <person name="Terry A."/>
            <person name="Salamov A."/>
            <person name="Fritz-Laylin L.K."/>
            <person name="Marechal-Drouard L."/>
            <person name="Marshall W.F."/>
            <person name="Qu L.H."/>
            <person name="Nelson D.R."/>
            <person name="Sanderfoot A.A."/>
            <person name="Spalding M.H."/>
            <person name="Kapitonov V.V."/>
            <person name="Ren Q."/>
            <person name="Ferris P."/>
            <person name="Lindquist E."/>
            <person name="Shapiro H."/>
            <person name="Lucas S.M."/>
            <person name="Grimwood J."/>
            <person name="Schmutz J."/>
            <person name="Cardol P."/>
            <person name="Cerutti H."/>
            <person name="Chanfreau G."/>
            <person name="Chen C.L."/>
            <person name="Cognat V."/>
            <person name="Croft M.T."/>
            <person name="Dent R."/>
            <person name="Dutcher S."/>
            <person name="Fernandez E."/>
            <person name="Fukuzawa H."/>
            <person name="Gonzalez-Ballester D."/>
            <person name="Gonzalez-Halphen D."/>
            <person name="Hallmann A."/>
            <person name="Hanikenne M."/>
            <person name="Hippler M."/>
            <person name="Inwood W."/>
            <person name="Jabbari K."/>
            <person name="Kalanon M."/>
            <person name="Kuras R."/>
            <person name="Lefebvre P.A."/>
            <person name="Lemaire S.D."/>
            <person name="Lobanov A.V."/>
            <person name="Lohr M."/>
            <person name="Manuell A."/>
            <person name="Meier I."/>
            <person name="Mets L."/>
            <person name="Mittag M."/>
            <person name="Mittelmeier T."/>
            <person name="Moroney J.V."/>
            <person name="Moseley J."/>
            <person name="Napoli C."/>
            <person name="Nedelcu A.M."/>
            <person name="Niyogi K."/>
            <person name="Novoselov S.V."/>
            <person name="Paulsen I.T."/>
            <person name="Pazour G."/>
            <person name="Purton S."/>
            <person name="Ral J.P."/>
            <person name="Riano-Pachon D.M."/>
            <person name="Riekhof W."/>
            <person name="Rymarquis L."/>
            <person name="Schroda M."/>
            <person name="Stern D."/>
            <person name="Umen J."/>
            <person name="Willows R."/>
            <person name="Wilson N."/>
            <person name="Zimmer S.L."/>
            <person name="Allmer J."/>
            <person name="Balk J."/>
            <person name="Bisova K."/>
            <person name="Chen C.J."/>
            <person name="Elias M."/>
            <person name="Gendler K."/>
            <person name="Hauser C."/>
            <person name="Lamb M.R."/>
            <person name="Ledford H."/>
            <person name="Long J.C."/>
            <person name="Minagawa J."/>
            <person name="Page M.D."/>
            <person name="Pan J."/>
            <person name="Pootakham W."/>
            <person name="Roje S."/>
            <person name="Rose A."/>
            <person name="Stahlberg E."/>
            <person name="Terauchi A.M."/>
            <person name="Yang P."/>
            <person name="Ball S."/>
            <person name="Bowler C."/>
            <person name="Dieckmann C.L."/>
            <person name="Gladyshev V.N."/>
            <person name="Green P."/>
            <person name="Jorgensen R."/>
            <person name="Mayfield S."/>
            <person name="Mueller-Roeber B."/>
            <person name="Rajamani S."/>
            <person name="Sayre R.T."/>
            <person name="Brokstein P."/>
            <person name="Dubchak I."/>
            <person name="Goodstein D."/>
            <person name="Hornick L."/>
            <person name="Huang Y.W."/>
            <person name="Jhaveri J."/>
            <person name="Luo Y."/>
            <person name="Martinez D."/>
            <person name="Ngau W.C."/>
            <person name="Otillar B."/>
            <person name="Poliakov A."/>
            <person name="Porter A."/>
            <person name="Szajkowski L."/>
            <person name="Werner G."/>
            <person name="Zhou K."/>
            <person name="Grigoriev I.V."/>
            <person name="Rokhsar D.S."/>
            <person name="Grossman A.R."/>
        </authorList>
    </citation>
    <scope>NUCLEOTIDE SEQUENCE [LARGE SCALE GENOMIC DNA]</scope>
    <source>
        <strain evidence="10">CC-503</strain>
    </source>
</reference>
<keyword evidence="3" id="KW-0812">Transmembrane</keyword>
<dbReference type="RefSeq" id="XP_042925653.1">
    <property type="nucleotide sequence ID" value="XM_043060524.1"/>
</dbReference>